<dbReference type="Proteomes" id="UP001492380">
    <property type="component" value="Unassembled WGS sequence"/>
</dbReference>
<keyword evidence="1" id="KW-0238">DNA-binding</keyword>
<evidence type="ECO:0000313" key="6">
    <source>
        <dbReference type="Proteomes" id="UP001492380"/>
    </source>
</evidence>
<evidence type="ECO:0000313" key="5">
    <source>
        <dbReference type="EMBL" id="KAK8240528.1"/>
    </source>
</evidence>
<feature type="compositionally biased region" description="Polar residues" evidence="3">
    <location>
        <begin position="512"/>
        <end position="529"/>
    </location>
</feature>
<dbReference type="InterPro" id="IPR013867">
    <property type="entry name" value="Telomere_rpt-bd_fac_dimer_dom"/>
</dbReference>
<evidence type="ECO:0000256" key="3">
    <source>
        <dbReference type="SAM" id="MobiDB-lite"/>
    </source>
</evidence>
<dbReference type="InterPro" id="IPR009057">
    <property type="entry name" value="Homeodomain-like_sf"/>
</dbReference>
<keyword evidence="6" id="KW-1185">Reference proteome</keyword>
<evidence type="ECO:0000259" key="4">
    <source>
        <dbReference type="PROSITE" id="PS51294"/>
    </source>
</evidence>
<sequence length="738" mass="79174">MRLCLVSGIWAGGGGPKLLPRHLLNSSYLVLGPVPLKMVRPQVHANDPPQSHQLLDTATPSNPAPARALKRSAVPLGTRKRVRSDGDPAGADSILAAQPAGQTVASALLDSSSHHNAPSQPAAYPPTSSISLHHPVAADANNVFAMNPPTSAAQDFGGFGASYGGIGWSQISSGFYDGNLTASIAQPPFPGQSQTSYDDHFAVPQPPALTESYPPPPSAAALEGLTSLEKLSTRMLRTLGQPSFQDVLDAVNKVGSPQGKEYARLKAHFDQQFKSLSQQRPFLDAKALRLDTPPYLDIVRQVNTSAFVSSLFGGQEIPLPTLNECFLDIFVPPGGSLLEWQGSLWLELKTQAYAAAMMKRERPEDVADRLLPLDIDVELQHGRPEPKQPSPVEQDFIGKVAQRRQTLLSQQDPIQLTRKYDWTSFLKELSGATAHILKTFSGPPGASFNGQFPQTGGFPGYPPMTEAGGNSYDETITRAALVAHAALAPQAKSSDGQQNAIPFYQAYPHVAQQHTTSTQPARTSTQPGTGSPGSPAPVQSAPTQVLYDQARAASNVRAPPNSRKGGGQNQRRPWSLEEERALMDGLDRVKGPHWSQILALYGVGGTVSEILKERNQVQLKDKARNLKLFFLKSGVEVPVYLQGVTGDLKTRAPAQAAKQEALAKQRQQEEQGKLQERRAQMDAAAVLAAGAGRWAVNGGPDPFVQQNPYAGRTAAAIDPSLRIAEDSAGQQLQRAAEM</sequence>
<organism evidence="5 6">
    <name type="scientific">Phyllosticta capitalensis</name>
    <dbReference type="NCBI Taxonomy" id="121624"/>
    <lineage>
        <taxon>Eukaryota</taxon>
        <taxon>Fungi</taxon>
        <taxon>Dikarya</taxon>
        <taxon>Ascomycota</taxon>
        <taxon>Pezizomycotina</taxon>
        <taxon>Dothideomycetes</taxon>
        <taxon>Dothideomycetes incertae sedis</taxon>
        <taxon>Botryosphaeriales</taxon>
        <taxon>Phyllostictaceae</taxon>
        <taxon>Phyllosticta</taxon>
    </lineage>
</organism>
<comment type="caution">
    <text evidence="5">The sequence shown here is derived from an EMBL/GenBank/DDBJ whole genome shotgun (WGS) entry which is preliminary data.</text>
</comment>
<dbReference type="PANTHER" id="PTHR47807:SF1">
    <property type="entry name" value="PROTEIN TBF1"/>
    <property type="match status" value="1"/>
</dbReference>
<accession>A0ABR1YX44</accession>
<dbReference type="CDD" id="cd11660">
    <property type="entry name" value="SANT_TRF"/>
    <property type="match status" value="1"/>
</dbReference>
<dbReference type="EMBL" id="JBBWRZ010000003">
    <property type="protein sequence ID" value="KAK8240528.1"/>
    <property type="molecule type" value="Genomic_DNA"/>
</dbReference>
<proteinExistence type="predicted"/>
<dbReference type="Gene3D" id="1.10.10.60">
    <property type="entry name" value="Homeodomain-like"/>
    <property type="match status" value="1"/>
</dbReference>
<protein>
    <submittedName>
        <fullName evidence="5">Telomere repeat binding factor-domain-containing protein</fullName>
    </submittedName>
</protein>
<feature type="domain" description="HTH myb-type" evidence="4">
    <location>
        <begin position="570"/>
        <end position="623"/>
    </location>
</feature>
<dbReference type="InterPro" id="IPR052833">
    <property type="entry name" value="Telomeric_DNA-bd_trans-reg"/>
</dbReference>
<evidence type="ECO:0000256" key="1">
    <source>
        <dbReference type="ARBA" id="ARBA00023125"/>
    </source>
</evidence>
<feature type="region of interest" description="Disordered" evidence="3">
    <location>
        <begin position="553"/>
        <end position="575"/>
    </location>
</feature>
<reference evidence="5 6" key="1">
    <citation type="submission" date="2024-04" db="EMBL/GenBank/DDBJ databases">
        <title>Phyllosticta paracitricarpa is synonymous to the EU quarantine fungus P. citricarpa based on phylogenomic analyses.</title>
        <authorList>
            <consortium name="Lawrence Berkeley National Laboratory"/>
            <person name="Van Ingen-Buijs V.A."/>
            <person name="Van Westerhoven A.C."/>
            <person name="Haridas S."/>
            <person name="Skiadas P."/>
            <person name="Martin F."/>
            <person name="Groenewald J.Z."/>
            <person name="Crous P.W."/>
            <person name="Seidl M.F."/>
        </authorList>
    </citation>
    <scope>NUCLEOTIDE SEQUENCE [LARGE SCALE GENOMIC DNA]</scope>
    <source>
        <strain evidence="5 6">CBS 123374</strain>
    </source>
</reference>
<dbReference type="PANTHER" id="PTHR47807">
    <property type="entry name" value="PROTEIN TBF1"/>
    <property type="match status" value="1"/>
</dbReference>
<feature type="region of interest" description="Disordered" evidence="3">
    <location>
        <begin position="41"/>
        <end position="66"/>
    </location>
</feature>
<dbReference type="Pfam" id="PF08558">
    <property type="entry name" value="TRF"/>
    <property type="match status" value="1"/>
</dbReference>
<dbReference type="InterPro" id="IPR017930">
    <property type="entry name" value="Myb_dom"/>
</dbReference>
<keyword evidence="2" id="KW-0539">Nucleus</keyword>
<feature type="compositionally biased region" description="Polar residues" evidence="3">
    <location>
        <begin position="48"/>
        <end position="61"/>
    </location>
</feature>
<dbReference type="PROSITE" id="PS51294">
    <property type="entry name" value="HTH_MYB"/>
    <property type="match status" value="1"/>
</dbReference>
<feature type="region of interest" description="Disordered" evidence="3">
    <location>
        <begin position="511"/>
        <end position="540"/>
    </location>
</feature>
<name>A0ABR1YX44_9PEZI</name>
<evidence type="ECO:0000256" key="2">
    <source>
        <dbReference type="ARBA" id="ARBA00023242"/>
    </source>
</evidence>
<dbReference type="SUPFAM" id="SSF46689">
    <property type="entry name" value="Homeodomain-like"/>
    <property type="match status" value="1"/>
</dbReference>
<gene>
    <name evidence="5" type="ORF">HDK90DRAFT_479998</name>
</gene>